<feature type="region of interest" description="Disordered" evidence="5">
    <location>
        <begin position="1"/>
        <end position="25"/>
    </location>
</feature>
<dbReference type="InterPro" id="IPR006116">
    <property type="entry name" value="NT_2-5OAS_ClassI-CCAase"/>
</dbReference>
<keyword evidence="4" id="KW-0051">Antiviral defense</keyword>
<evidence type="ECO:0000256" key="3">
    <source>
        <dbReference type="ARBA" id="ARBA00022741"/>
    </source>
</evidence>
<evidence type="ECO:0000256" key="1">
    <source>
        <dbReference type="ARBA" id="ARBA00022679"/>
    </source>
</evidence>
<evidence type="ECO:0000256" key="2">
    <source>
        <dbReference type="ARBA" id="ARBA00022695"/>
    </source>
</evidence>
<sequence length="298" mass="33543">MTALEEKLAGWTGPSSATEQDRQDRTERMIREAINAHPAFQTLSRKVYAKGSYANNTNVRSESDVDVAVECTNIFYYDKTSTDLGTSITPYSGEWGDPQRLRDELIAALRAKFGSDVDTSGSTAIQVHSSSARVEADVVPCFEYRYYYSASSWVEGARVYKTDGTHVENYSSRQLTNGRAKNTRTNQAYKKTVRILKRLENAMVADGSHREAPSFFLECLVYNCPDSLFATSTWTATVKDVLTHIYTSLDGAEPANDNDRWLEVNETKFLFHTSQKWTRKDARDFAYAGWSYLGLGDA</sequence>
<protein>
    <recommendedName>
        <fullName evidence="6">cGAS/DncV-like nucleotidyltransferase C-terminal helical domain-containing protein</fullName>
    </recommendedName>
</protein>
<reference evidence="7 8" key="1">
    <citation type="submission" date="2023-07" db="EMBL/GenBank/DDBJ databases">
        <title>Sequencing the genomes of 1000 actinobacteria strains.</title>
        <authorList>
            <person name="Klenk H.-P."/>
        </authorList>
    </citation>
    <scope>NUCLEOTIDE SEQUENCE [LARGE SCALE GENOMIC DNA]</scope>
    <source>
        <strain evidence="7 8">DSM 20167</strain>
    </source>
</reference>
<name>A0ABU2BH60_9MICC</name>
<dbReference type="CDD" id="cd05400">
    <property type="entry name" value="NT_2-5OAS_ClassI-CCAase"/>
    <property type="match status" value="1"/>
</dbReference>
<feature type="domain" description="cGAS/DncV-like nucleotidyltransferase C-terminal helical" evidence="6">
    <location>
        <begin position="177"/>
        <end position="293"/>
    </location>
</feature>
<accession>A0ABU2BH60</accession>
<dbReference type="Proteomes" id="UP001183817">
    <property type="component" value="Unassembled WGS sequence"/>
</dbReference>
<evidence type="ECO:0000313" key="7">
    <source>
        <dbReference type="EMBL" id="MDR7357930.1"/>
    </source>
</evidence>
<evidence type="ECO:0000256" key="5">
    <source>
        <dbReference type="SAM" id="MobiDB-lite"/>
    </source>
</evidence>
<dbReference type="Pfam" id="PF26305">
    <property type="entry name" value="CD_NTase_C"/>
    <property type="match status" value="1"/>
</dbReference>
<keyword evidence="2" id="KW-0548">Nucleotidyltransferase</keyword>
<dbReference type="RefSeq" id="WP_310289570.1">
    <property type="nucleotide sequence ID" value="NZ_BAAAWO010000001.1"/>
</dbReference>
<proteinExistence type="predicted"/>
<dbReference type="EMBL" id="JAVDYI010000001">
    <property type="protein sequence ID" value="MDR7357930.1"/>
    <property type="molecule type" value="Genomic_DNA"/>
</dbReference>
<evidence type="ECO:0000313" key="8">
    <source>
        <dbReference type="Proteomes" id="UP001183817"/>
    </source>
</evidence>
<dbReference type="Gene3D" id="3.30.460.10">
    <property type="entry name" value="Beta Polymerase, domain 2"/>
    <property type="match status" value="1"/>
</dbReference>
<gene>
    <name evidence="7" type="ORF">J2S64_001621</name>
</gene>
<keyword evidence="8" id="KW-1185">Reference proteome</keyword>
<dbReference type="InterPro" id="IPR043519">
    <property type="entry name" value="NT_sf"/>
</dbReference>
<comment type="caution">
    <text evidence="7">The sequence shown here is derived from an EMBL/GenBank/DDBJ whole genome shotgun (WGS) entry which is preliminary data.</text>
</comment>
<evidence type="ECO:0000256" key="4">
    <source>
        <dbReference type="ARBA" id="ARBA00023118"/>
    </source>
</evidence>
<keyword evidence="1" id="KW-0808">Transferase</keyword>
<organism evidence="7 8">
    <name type="scientific">Paeniglutamicibacter sulfureus</name>
    <dbReference type="NCBI Taxonomy" id="43666"/>
    <lineage>
        <taxon>Bacteria</taxon>
        <taxon>Bacillati</taxon>
        <taxon>Actinomycetota</taxon>
        <taxon>Actinomycetes</taxon>
        <taxon>Micrococcales</taxon>
        <taxon>Micrococcaceae</taxon>
        <taxon>Paeniglutamicibacter</taxon>
    </lineage>
</organism>
<dbReference type="SUPFAM" id="SSF81301">
    <property type="entry name" value="Nucleotidyltransferase"/>
    <property type="match status" value="1"/>
</dbReference>
<evidence type="ECO:0000259" key="6">
    <source>
        <dbReference type="Pfam" id="PF26305"/>
    </source>
</evidence>
<keyword evidence="3" id="KW-0547">Nucleotide-binding</keyword>
<dbReference type="InterPro" id="IPR058909">
    <property type="entry name" value="CD_NTase_C"/>
</dbReference>